<dbReference type="EMBL" id="FZOH01000002">
    <property type="protein sequence ID" value="SNS10929.1"/>
    <property type="molecule type" value="Genomic_DNA"/>
</dbReference>
<dbReference type="RefSeq" id="WP_089403123.1">
    <property type="nucleotide sequence ID" value="NZ_FZOH01000002.1"/>
</dbReference>
<feature type="domain" description="Enoyl reductase (ER)" evidence="12">
    <location>
        <begin position="12"/>
        <end position="330"/>
    </location>
</feature>
<comment type="similarity">
    <text evidence="2">Belongs to the zinc-containing alcohol dehydrogenase family.</text>
</comment>
<comment type="catalytic activity">
    <reaction evidence="9">
        <text>a primary alcohol + NAD(+) = an aldehyde + NADH + H(+)</text>
        <dbReference type="Rhea" id="RHEA:10736"/>
        <dbReference type="ChEBI" id="CHEBI:15378"/>
        <dbReference type="ChEBI" id="CHEBI:15734"/>
        <dbReference type="ChEBI" id="CHEBI:17478"/>
        <dbReference type="ChEBI" id="CHEBI:57540"/>
        <dbReference type="ChEBI" id="CHEBI:57945"/>
        <dbReference type="EC" id="1.1.1.1"/>
    </reaction>
</comment>
<dbReference type="CDD" id="cd08298">
    <property type="entry name" value="CAD2"/>
    <property type="match status" value="1"/>
</dbReference>
<dbReference type="Proteomes" id="UP000198386">
    <property type="component" value="Unassembled WGS sequence"/>
</dbReference>
<protein>
    <recommendedName>
        <fullName evidence="10">Probable alcohol dehydrogenase AdhA</fullName>
        <ecNumber evidence="3">1.1.1.1</ecNumber>
    </recommendedName>
</protein>
<keyword evidence="7" id="KW-0520">NAD</keyword>
<keyword evidence="6" id="KW-0560">Oxidoreductase</keyword>
<dbReference type="GO" id="GO:0004022">
    <property type="term" value="F:alcohol dehydrogenase (NAD+) activity"/>
    <property type="evidence" value="ECO:0007669"/>
    <property type="project" value="UniProtKB-EC"/>
</dbReference>
<dbReference type="InterPro" id="IPR011032">
    <property type="entry name" value="GroES-like_sf"/>
</dbReference>
<evidence type="ECO:0000256" key="11">
    <source>
        <dbReference type="SAM" id="MobiDB-lite"/>
    </source>
</evidence>
<keyword evidence="14" id="KW-1185">Reference proteome</keyword>
<dbReference type="InterPro" id="IPR036291">
    <property type="entry name" value="NAD(P)-bd_dom_sf"/>
</dbReference>
<evidence type="ECO:0000313" key="13">
    <source>
        <dbReference type="EMBL" id="SNS10929.1"/>
    </source>
</evidence>
<keyword evidence="4" id="KW-0479">Metal-binding</keyword>
<accession>A0A239BTD5</accession>
<dbReference type="GO" id="GO:0005737">
    <property type="term" value="C:cytoplasm"/>
    <property type="evidence" value="ECO:0007669"/>
    <property type="project" value="TreeGrafter"/>
</dbReference>
<dbReference type="SUPFAM" id="SSF50129">
    <property type="entry name" value="GroES-like"/>
    <property type="match status" value="1"/>
</dbReference>
<comment type="catalytic activity">
    <reaction evidence="8">
        <text>a secondary alcohol + NAD(+) = a ketone + NADH + H(+)</text>
        <dbReference type="Rhea" id="RHEA:10740"/>
        <dbReference type="ChEBI" id="CHEBI:15378"/>
        <dbReference type="ChEBI" id="CHEBI:17087"/>
        <dbReference type="ChEBI" id="CHEBI:35681"/>
        <dbReference type="ChEBI" id="CHEBI:57540"/>
        <dbReference type="ChEBI" id="CHEBI:57945"/>
        <dbReference type="EC" id="1.1.1.1"/>
    </reaction>
</comment>
<evidence type="ECO:0000256" key="1">
    <source>
        <dbReference type="ARBA" id="ARBA00001947"/>
    </source>
</evidence>
<evidence type="ECO:0000256" key="6">
    <source>
        <dbReference type="ARBA" id="ARBA00023002"/>
    </source>
</evidence>
<dbReference type="Gene3D" id="3.90.180.10">
    <property type="entry name" value="Medium-chain alcohol dehydrogenases, catalytic domain"/>
    <property type="match status" value="1"/>
</dbReference>
<dbReference type="InterPro" id="IPR020843">
    <property type="entry name" value="ER"/>
</dbReference>
<dbReference type="FunFam" id="3.40.50.720:FF:000275">
    <property type="entry name" value="Alcohol dehydrogenase AdhA"/>
    <property type="match status" value="1"/>
</dbReference>
<evidence type="ECO:0000313" key="14">
    <source>
        <dbReference type="Proteomes" id="UP000198386"/>
    </source>
</evidence>
<dbReference type="OrthoDB" id="3567264at2"/>
<evidence type="ECO:0000256" key="3">
    <source>
        <dbReference type="ARBA" id="ARBA00013190"/>
    </source>
</evidence>
<organism evidence="13 14">
    <name type="scientific">Geodermatophilus saharensis</name>
    <dbReference type="NCBI Taxonomy" id="1137994"/>
    <lineage>
        <taxon>Bacteria</taxon>
        <taxon>Bacillati</taxon>
        <taxon>Actinomycetota</taxon>
        <taxon>Actinomycetes</taxon>
        <taxon>Geodermatophilales</taxon>
        <taxon>Geodermatophilaceae</taxon>
        <taxon>Geodermatophilus</taxon>
    </lineage>
</organism>
<evidence type="ECO:0000256" key="2">
    <source>
        <dbReference type="ARBA" id="ARBA00008072"/>
    </source>
</evidence>
<name>A0A239BTD5_9ACTN</name>
<sequence>MRAWVVGTPAPADAEPLRRVERALPEPGAGQVRVAITCCGVCRTDLHLAEGDLPPRRPGVVPGHEVVGRVDAVGPGTTRFAIGERVGVPWLGRTDGTCRFCRRGDENLCTDPRFTGWDLDGGYADACLVDERFAHRLPEGLDDEQAAPLLCAGIIGYRALRCAEVPPGGRLGVYGFGGSAHLTAQLALAQGLRVHVLTRGAANRRLAQELGADSVGGAGDAPPEPLDGAVLFAPAGELVPGALRALDRGGTLAVAGIWLSDVPRLSYADELFQERRLRSVTANTRRDAEEFLALAGRLGVRATTTAYPLDDAPRALADLAHGRFAGAAVLHARAGPRSRPPGPSPPAAGTPGQRAWDRTAALPRRTPT</sequence>
<dbReference type="PANTHER" id="PTHR42940">
    <property type="entry name" value="ALCOHOL DEHYDROGENASE 1-RELATED"/>
    <property type="match status" value="1"/>
</dbReference>
<reference evidence="14" key="1">
    <citation type="submission" date="2017-06" db="EMBL/GenBank/DDBJ databases">
        <authorList>
            <person name="Varghese N."/>
            <person name="Submissions S."/>
        </authorList>
    </citation>
    <scope>NUCLEOTIDE SEQUENCE [LARGE SCALE GENOMIC DNA]</scope>
    <source>
        <strain evidence="14">DSM 45423</strain>
    </source>
</reference>
<dbReference type="InterPro" id="IPR013154">
    <property type="entry name" value="ADH-like_N"/>
</dbReference>
<proteinExistence type="inferred from homology"/>
<evidence type="ECO:0000256" key="7">
    <source>
        <dbReference type="ARBA" id="ARBA00023027"/>
    </source>
</evidence>
<dbReference type="GO" id="GO:0046872">
    <property type="term" value="F:metal ion binding"/>
    <property type="evidence" value="ECO:0007669"/>
    <property type="project" value="UniProtKB-KW"/>
</dbReference>
<feature type="compositionally biased region" description="Pro residues" evidence="11">
    <location>
        <begin position="338"/>
        <end position="348"/>
    </location>
</feature>
<dbReference type="NCBIfam" id="TIGR02822">
    <property type="entry name" value="adh_fam_2"/>
    <property type="match status" value="1"/>
</dbReference>
<dbReference type="SUPFAM" id="SSF51735">
    <property type="entry name" value="NAD(P)-binding Rossmann-fold domains"/>
    <property type="match status" value="1"/>
</dbReference>
<dbReference type="InterPro" id="IPR014187">
    <property type="entry name" value="ADH_Zn_typ-2"/>
</dbReference>
<gene>
    <name evidence="13" type="ORF">SAMN04488107_1410</name>
</gene>
<dbReference type="EC" id="1.1.1.1" evidence="3"/>
<evidence type="ECO:0000256" key="10">
    <source>
        <dbReference type="ARBA" id="ARBA00068251"/>
    </source>
</evidence>
<evidence type="ECO:0000256" key="4">
    <source>
        <dbReference type="ARBA" id="ARBA00022723"/>
    </source>
</evidence>
<dbReference type="AlphaFoldDB" id="A0A239BTD5"/>
<evidence type="ECO:0000256" key="9">
    <source>
        <dbReference type="ARBA" id="ARBA00049243"/>
    </source>
</evidence>
<evidence type="ECO:0000256" key="8">
    <source>
        <dbReference type="ARBA" id="ARBA00049164"/>
    </source>
</evidence>
<evidence type="ECO:0000259" key="12">
    <source>
        <dbReference type="SMART" id="SM00829"/>
    </source>
</evidence>
<dbReference type="PANTHER" id="PTHR42940:SF8">
    <property type="entry name" value="VACUOLAR PROTEIN SORTING-ASSOCIATED PROTEIN 11"/>
    <property type="match status" value="1"/>
</dbReference>
<feature type="region of interest" description="Disordered" evidence="11">
    <location>
        <begin position="330"/>
        <end position="368"/>
    </location>
</feature>
<keyword evidence="5" id="KW-0862">Zinc</keyword>
<evidence type="ECO:0000256" key="5">
    <source>
        <dbReference type="ARBA" id="ARBA00022833"/>
    </source>
</evidence>
<dbReference type="Gene3D" id="3.40.50.720">
    <property type="entry name" value="NAD(P)-binding Rossmann-like Domain"/>
    <property type="match status" value="1"/>
</dbReference>
<dbReference type="Pfam" id="PF08240">
    <property type="entry name" value="ADH_N"/>
    <property type="match status" value="1"/>
</dbReference>
<comment type="cofactor">
    <cofactor evidence="1">
        <name>Zn(2+)</name>
        <dbReference type="ChEBI" id="CHEBI:29105"/>
    </cofactor>
</comment>
<dbReference type="SMART" id="SM00829">
    <property type="entry name" value="PKS_ER"/>
    <property type="match status" value="1"/>
</dbReference>